<dbReference type="Gene3D" id="3.30.70.141">
    <property type="entry name" value="Nucleoside diphosphate kinase-like domain"/>
    <property type="match status" value="1"/>
</dbReference>
<feature type="binding site" evidence="12 13">
    <location>
        <position position="91"/>
    </location>
    <ligand>
        <name>ATP</name>
        <dbReference type="ChEBI" id="CHEBI:30616"/>
    </ligand>
</feature>
<protein>
    <recommendedName>
        <fullName evidence="3 12">Nucleoside diphosphate kinase</fullName>
        <shortName evidence="12">NDK</shortName>
        <shortName evidence="12">NDP kinase</shortName>
        <ecNumber evidence="2 12">2.7.4.6</ecNumber>
    </recommendedName>
    <alternativeName>
        <fullName evidence="12">Nucleoside-2-P kinase</fullName>
    </alternativeName>
</protein>
<feature type="domain" description="Nucleoside diphosphate kinase-like" evidence="16">
    <location>
        <begin position="1"/>
        <end position="136"/>
    </location>
</feature>
<comment type="subunit">
    <text evidence="12">Homotetramer.</text>
</comment>
<comment type="catalytic activity">
    <reaction evidence="12 15">
        <text>a 2'-deoxyribonucleoside 5'-diphosphate + ATP = a 2'-deoxyribonucleoside 5'-triphosphate + ADP</text>
        <dbReference type="Rhea" id="RHEA:44640"/>
        <dbReference type="ChEBI" id="CHEBI:30616"/>
        <dbReference type="ChEBI" id="CHEBI:61560"/>
        <dbReference type="ChEBI" id="CHEBI:73316"/>
        <dbReference type="ChEBI" id="CHEBI:456216"/>
        <dbReference type="EC" id="2.7.4.6"/>
    </reaction>
</comment>
<evidence type="ECO:0000256" key="11">
    <source>
        <dbReference type="ARBA" id="ARBA00023080"/>
    </source>
</evidence>
<evidence type="ECO:0000256" key="2">
    <source>
        <dbReference type="ARBA" id="ARBA00012966"/>
    </source>
</evidence>
<evidence type="ECO:0000256" key="4">
    <source>
        <dbReference type="ARBA" id="ARBA00022490"/>
    </source>
</evidence>
<dbReference type="FunFam" id="3.30.70.141:FF:000003">
    <property type="entry name" value="Nucleoside diphosphate kinase"/>
    <property type="match status" value="1"/>
</dbReference>
<comment type="caution">
    <text evidence="17">The sequence shown here is derived from an EMBL/GenBank/DDBJ whole genome shotgun (WGS) entry which is preliminary data.</text>
</comment>
<dbReference type="InterPro" id="IPR034907">
    <property type="entry name" value="NDK-like_dom"/>
</dbReference>
<feature type="binding site" evidence="12 13">
    <location>
        <position position="85"/>
    </location>
    <ligand>
        <name>ATP</name>
        <dbReference type="ChEBI" id="CHEBI:30616"/>
    </ligand>
</feature>
<keyword evidence="4 12" id="KW-0963">Cytoplasm</keyword>
<dbReference type="PROSITE" id="PS00469">
    <property type="entry name" value="NDPK"/>
    <property type="match status" value="1"/>
</dbReference>
<proteinExistence type="inferred from homology"/>
<evidence type="ECO:0000256" key="6">
    <source>
        <dbReference type="ARBA" id="ARBA00022723"/>
    </source>
</evidence>
<keyword evidence="5 12" id="KW-0808">Transferase</keyword>
<keyword evidence="12" id="KW-0597">Phosphoprotein</keyword>
<evidence type="ECO:0000256" key="9">
    <source>
        <dbReference type="ARBA" id="ARBA00022840"/>
    </source>
</evidence>
<dbReference type="SMART" id="SM00562">
    <property type="entry name" value="NDK"/>
    <property type="match status" value="1"/>
</dbReference>
<evidence type="ECO:0000259" key="16">
    <source>
        <dbReference type="SMART" id="SM00562"/>
    </source>
</evidence>
<dbReference type="GO" id="GO:0006241">
    <property type="term" value="P:CTP biosynthetic process"/>
    <property type="evidence" value="ECO:0007669"/>
    <property type="project" value="UniProtKB-UniRule"/>
</dbReference>
<feature type="binding site" evidence="12 13">
    <location>
        <position position="9"/>
    </location>
    <ligand>
        <name>ATP</name>
        <dbReference type="ChEBI" id="CHEBI:30616"/>
    </ligand>
</feature>
<dbReference type="PANTHER" id="PTHR46161:SF3">
    <property type="entry name" value="NUCLEOSIDE DIPHOSPHATE KINASE DDB_G0292928-RELATED"/>
    <property type="match status" value="1"/>
</dbReference>
<dbReference type="NCBIfam" id="NF001908">
    <property type="entry name" value="PRK00668.1"/>
    <property type="match status" value="1"/>
</dbReference>
<evidence type="ECO:0000256" key="12">
    <source>
        <dbReference type="HAMAP-Rule" id="MF_00451"/>
    </source>
</evidence>
<sequence>MDKTLLLIKPDGVEKRVVGKIISMVEENKFYIKDIKMKKWSREEAEGFYYIHKGKPFFERLINFMTSGPVIGLLLEKENAVNDLRKLVGKTNPKEAEPGTIRALFGTNVTVNTVHASDSEESAAFEINYFFNEQES</sequence>
<dbReference type="Proteomes" id="UP000886381">
    <property type="component" value="Unassembled WGS sequence"/>
</dbReference>
<dbReference type="GO" id="GO:0046872">
    <property type="term" value="F:metal ion binding"/>
    <property type="evidence" value="ECO:0007669"/>
    <property type="project" value="UniProtKB-KW"/>
</dbReference>
<evidence type="ECO:0000256" key="8">
    <source>
        <dbReference type="ARBA" id="ARBA00022777"/>
    </source>
</evidence>
<evidence type="ECO:0000256" key="15">
    <source>
        <dbReference type="RuleBase" id="RU004013"/>
    </source>
</evidence>
<dbReference type="Pfam" id="PF00334">
    <property type="entry name" value="NDK"/>
    <property type="match status" value="1"/>
</dbReference>
<reference evidence="17" key="1">
    <citation type="journal article" date="2020" name="mSystems">
        <title>Genome- and Community-Level Interaction Insights into Carbon Utilization and Element Cycling Functions of Hydrothermarchaeota in Hydrothermal Sediment.</title>
        <authorList>
            <person name="Zhou Z."/>
            <person name="Liu Y."/>
            <person name="Xu W."/>
            <person name="Pan J."/>
            <person name="Luo Z.H."/>
            <person name="Li M."/>
        </authorList>
    </citation>
    <scope>NUCLEOTIDE SEQUENCE [LARGE SCALE GENOMIC DNA]</scope>
    <source>
        <strain evidence="17">HyVt-28</strain>
    </source>
</reference>
<feature type="active site" description="Pros-phosphohistidine intermediate" evidence="12 13">
    <location>
        <position position="115"/>
    </location>
</feature>
<evidence type="ECO:0000256" key="14">
    <source>
        <dbReference type="RuleBase" id="RU004011"/>
    </source>
</evidence>
<name>A0A7V0Q7N4_UNCW3</name>
<evidence type="ECO:0000256" key="5">
    <source>
        <dbReference type="ARBA" id="ARBA00022679"/>
    </source>
</evidence>
<keyword evidence="11 12" id="KW-0546">Nucleotide metabolism</keyword>
<evidence type="ECO:0000256" key="13">
    <source>
        <dbReference type="PROSITE-ProRule" id="PRU00706"/>
    </source>
</evidence>
<dbReference type="GO" id="GO:0005737">
    <property type="term" value="C:cytoplasm"/>
    <property type="evidence" value="ECO:0007669"/>
    <property type="project" value="UniProtKB-SubCell"/>
</dbReference>
<evidence type="ECO:0000256" key="3">
    <source>
        <dbReference type="ARBA" id="ARBA00017632"/>
    </source>
</evidence>
<comment type="similarity">
    <text evidence="1 12 13 14">Belongs to the NDK family.</text>
</comment>
<dbReference type="AlphaFoldDB" id="A0A7V0Q7N4"/>
<dbReference type="PANTHER" id="PTHR46161">
    <property type="entry name" value="NUCLEOSIDE DIPHOSPHATE KINASE"/>
    <property type="match status" value="1"/>
</dbReference>
<gene>
    <name evidence="12" type="primary">ndk</name>
    <name evidence="17" type="ORF">ENH14_04015</name>
</gene>
<dbReference type="PRINTS" id="PR01243">
    <property type="entry name" value="NUCDPKINASE"/>
</dbReference>
<dbReference type="InterPro" id="IPR023005">
    <property type="entry name" value="Nucleoside_diP_kinase_AS"/>
</dbReference>
<feature type="binding site" evidence="12 13">
    <location>
        <position position="102"/>
    </location>
    <ligand>
        <name>ATP</name>
        <dbReference type="ChEBI" id="CHEBI:30616"/>
    </ligand>
</feature>
<dbReference type="HAMAP" id="MF_00451">
    <property type="entry name" value="NDP_kinase"/>
    <property type="match status" value="1"/>
</dbReference>
<dbReference type="SUPFAM" id="SSF54919">
    <property type="entry name" value="Nucleoside diphosphate kinase, NDK"/>
    <property type="match status" value="1"/>
</dbReference>
<dbReference type="CDD" id="cd04413">
    <property type="entry name" value="NDPk_I"/>
    <property type="match status" value="1"/>
</dbReference>
<evidence type="ECO:0000256" key="7">
    <source>
        <dbReference type="ARBA" id="ARBA00022741"/>
    </source>
</evidence>
<dbReference type="EC" id="2.7.4.6" evidence="2 12"/>
<comment type="catalytic activity">
    <reaction evidence="12">
        <text>a ribonucleoside 5'-diphosphate + ATP = a ribonucleoside 5'-triphosphate + ADP</text>
        <dbReference type="Rhea" id="RHEA:18113"/>
        <dbReference type="ChEBI" id="CHEBI:30616"/>
        <dbReference type="ChEBI" id="CHEBI:57930"/>
        <dbReference type="ChEBI" id="CHEBI:61557"/>
        <dbReference type="ChEBI" id="CHEBI:456216"/>
        <dbReference type="EC" id="2.7.4.6"/>
    </reaction>
</comment>
<evidence type="ECO:0000256" key="1">
    <source>
        <dbReference type="ARBA" id="ARBA00008142"/>
    </source>
</evidence>
<dbReference type="InterPro" id="IPR036850">
    <property type="entry name" value="NDK-like_dom_sf"/>
</dbReference>
<dbReference type="InterPro" id="IPR001564">
    <property type="entry name" value="Nucleoside_diP_kinase"/>
</dbReference>
<comment type="cofactor">
    <cofactor evidence="12">
        <name>Mg(2+)</name>
        <dbReference type="ChEBI" id="CHEBI:18420"/>
    </cofactor>
</comment>
<accession>A0A7V0Q7N4</accession>
<keyword evidence="6 12" id="KW-0479">Metal-binding</keyword>
<keyword evidence="9 12" id="KW-0067">ATP-binding</keyword>
<dbReference type="EMBL" id="DRDR01000176">
    <property type="protein sequence ID" value="HDL60605.1"/>
    <property type="molecule type" value="Genomic_DNA"/>
</dbReference>
<comment type="function">
    <text evidence="12">Major role in the synthesis of nucleoside triphosphates other than ATP. The ATP gamma phosphate is transferred to the NDP beta phosphate via a ping-pong mechanism, using a phosphorylated active-site intermediate.</text>
</comment>
<keyword evidence="10 12" id="KW-0460">Magnesium</keyword>
<dbReference type="PROSITE" id="PS51374">
    <property type="entry name" value="NDPK_LIKE"/>
    <property type="match status" value="1"/>
</dbReference>
<evidence type="ECO:0000256" key="10">
    <source>
        <dbReference type="ARBA" id="ARBA00022842"/>
    </source>
</evidence>
<dbReference type="GO" id="GO:0006228">
    <property type="term" value="P:UTP biosynthetic process"/>
    <property type="evidence" value="ECO:0007669"/>
    <property type="project" value="UniProtKB-UniRule"/>
</dbReference>
<dbReference type="GO" id="GO:0004550">
    <property type="term" value="F:nucleoside diphosphate kinase activity"/>
    <property type="evidence" value="ECO:0007669"/>
    <property type="project" value="UniProtKB-UniRule"/>
</dbReference>
<dbReference type="GO" id="GO:0006183">
    <property type="term" value="P:GTP biosynthetic process"/>
    <property type="evidence" value="ECO:0007669"/>
    <property type="project" value="UniProtKB-UniRule"/>
</dbReference>
<feature type="binding site" evidence="12 13">
    <location>
        <position position="57"/>
    </location>
    <ligand>
        <name>ATP</name>
        <dbReference type="ChEBI" id="CHEBI:30616"/>
    </ligand>
</feature>
<keyword evidence="8 12" id="KW-0418">Kinase</keyword>
<organism evidence="17">
    <name type="scientific">candidate division WOR-3 bacterium</name>
    <dbReference type="NCBI Taxonomy" id="2052148"/>
    <lineage>
        <taxon>Bacteria</taxon>
        <taxon>Bacteria division WOR-3</taxon>
    </lineage>
</organism>
<dbReference type="GO" id="GO:0005524">
    <property type="term" value="F:ATP binding"/>
    <property type="evidence" value="ECO:0007669"/>
    <property type="project" value="UniProtKB-UniRule"/>
</dbReference>
<feature type="binding site" evidence="12 13">
    <location>
        <position position="112"/>
    </location>
    <ligand>
        <name>ATP</name>
        <dbReference type="ChEBI" id="CHEBI:30616"/>
    </ligand>
</feature>
<evidence type="ECO:0000313" key="17">
    <source>
        <dbReference type="EMBL" id="HDL60605.1"/>
    </source>
</evidence>
<comment type="subcellular location">
    <subcellularLocation>
        <location evidence="12">Cytoplasm</location>
    </subcellularLocation>
</comment>
<keyword evidence="7 12" id="KW-0547">Nucleotide-binding</keyword>